<gene>
    <name evidence="1" type="ORF">GCM10022392_28610</name>
</gene>
<evidence type="ECO:0000313" key="1">
    <source>
        <dbReference type="EMBL" id="GAA4101939.1"/>
    </source>
</evidence>
<dbReference type="Proteomes" id="UP001500841">
    <property type="component" value="Unassembled WGS sequence"/>
</dbReference>
<reference evidence="2" key="1">
    <citation type="journal article" date="2019" name="Int. J. Syst. Evol. Microbiol.">
        <title>The Global Catalogue of Microorganisms (GCM) 10K type strain sequencing project: providing services to taxonomists for standard genome sequencing and annotation.</title>
        <authorList>
            <consortium name="The Broad Institute Genomics Platform"/>
            <consortium name="The Broad Institute Genome Sequencing Center for Infectious Disease"/>
            <person name="Wu L."/>
            <person name="Ma J."/>
        </authorList>
    </citation>
    <scope>NUCLEOTIDE SEQUENCE [LARGE SCALE GENOMIC DNA]</scope>
    <source>
        <strain evidence="2">JCM 17085</strain>
    </source>
</reference>
<organism evidence="1 2">
    <name type="scientific">Mucilaginibacter panaciglaebae</name>
    <dbReference type="NCBI Taxonomy" id="502331"/>
    <lineage>
        <taxon>Bacteria</taxon>
        <taxon>Pseudomonadati</taxon>
        <taxon>Bacteroidota</taxon>
        <taxon>Sphingobacteriia</taxon>
        <taxon>Sphingobacteriales</taxon>
        <taxon>Sphingobacteriaceae</taxon>
        <taxon>Mucilaginibacter</taxon>
    </lineage>
</organism>
<dbReference type="PROSITE" id="PS51257">
    <property type="entry name" value="PROKAR_LIPOPROTEIN"/>
    <property type="match status" value="1"/>
</dbReference>
<name>A0ABP7X0X8_9SPHI</name>
<keyword evidence="2" id="KW-1185">Reference proteome</keyword>
<proteinExistence type="predicted"/>
<evidence type="ECO:0000313" key="2">
    <source>
        <dbReference type="Proteomes" id="UP001500841"/>
    </source>
</evidence>
<protein>
    <submittedName>
        <fullName evidence="1">Uncharacterized protein</fullName>
    </submittedName>
</protein>
<dbReference type="RefSeq" id="WP_345105911.1">
    <property type="nucleotide sequence ID" value="NZ_BAABCV010000010.1"/>
</dbReference>
<accession>A0ABP7X0X8</accession>
<dbReference type="EMBL" id="BAABCV010000010">
    <property type="protein sequence ID" value="GAA4101939.1"/>
    <property type="molecule type" value="Genomic_DNA"/>
</dbReference>
<sequence>MMIKKFSLQIPIWVIAIAALTSCSSGSKFDRQKWHYGNGLDFPLRNDILEDLLQNHHIKGLNYRQVIDSLGSPQRRDSLKFTYQVLDNSYEFGRKSPIHKKNLIIYFNKDSVAIRTEVYDHTDKKK</sequence>
<comment type="caution">
    <text evidence="1">The sequence shown here is derived from an EMBL/GenBank/DDBJ whole genome shotgun (WGS) entry which is preliminary data.</text>
</comment>